<evidence type="ECO:0000256" key="1">
    <source>
        <dbReference type="SAM" id="MobiDB-lite"/>
    </source>
</evidence>
<dbReference type="EMBL" id="LAZR01060845">
    <property type="protein sequence ID" value="KKK64824.1"/>
    <property type="molecule type" value="Genomic_DNA"/>
</dbReference>
<reference evidence="2" key="1">
    <citation type="journal article" date="2015" name="Nature">
        <title>Complex archaea that bridge the gap between prokaryotes and eukaryotes.</title>
        <authorList>
            <person name="Spang A."/>
            <person name="Saw J.H."/>
            <person name="Jorgensen S.L."/>
            <person name="Zaremba-Niedzwiedzka K."/>
            <person name="Martijn J."/>
            <person name="Lind A.E."/>
            <person name="van Eijk R."/>
            <person name="Schleper C."/>
            <person name="Guy L."/>
            <person name="Ettema T.J."/>
        </authorList>
    </citation>
    <scope>NUCLEOTIDE SEQUENCE</scope>
</reference>
<gene>
    <name evidence="2" type="ORF">LCGC14_2980290</name>
</gene>
<accession>A0A0F8ZEB0</accession>
<dbReference type="AlphaFoldDB" id="A0A0F8ZEB0"/>
<comment type="caution">
    <text evidence="2">The sequence shown here is derived from an EMBL/GenBank/DDBJ whole genome shotgun (WGS) entry which is preliminary data.</text>
</comment>
<feature type="region of interest" description="Disordered" evidence="1">
    <location>
        <begin position="1"/>
        <end position="22"/>
    </location>
</feature>
<name>A0A0F8ZEB0_9ZZZZ</name>
<evidence type="ECO:0000313" key="2">
    <source>
        <dbReference type="EMBL" id="KKK64824.1"/>
    </source>
</evidence>
<feature type="compositionally biased region" description="Basic and acidic residues" evidence="1">
    <location>
        <begin position="1"/>
        <end position="17"/>
    </location>
</feature>
<protein>
    <submittedName>
        <fullName evidence="2">Uncharacterized protein</fullName>
    </submittedName>
</protein>
<proteinExistence type="predicted"/>
<organism evidence="2">
    <name type="scientific">marine sediment metagenome</name>
    <dbReference type="NCBI Taxonomy" id="412755"/>
    <lineage>
        <taxon>unclassified sequences</taxon>
        <taxon>metagenomes</taxon>
        <taxon>ecological metagenomes</taxon>
    </lineage>
</organism>
<sequence length="76" mass="8301">MRVKLQDRAETTSEKSGDNLTAEEEAAQISALRLQNPALCSTCGTPMRKLLLGGIMMVDPDGEERPVKVYCNSCLD</sequence>